<dbReference type="Proteomes" id="UP000070352">
    <property type="component" value="Unassembled WGS sequence"/>
</dbReference>
<evidence type="ECO:0000313" key="2">
    <source>
        <dbReference type="Proteomes" id="UP000070352"/>
    </source>
</evidence>
<dbReference type="RefSeq" id="WP_068726983.1">
    <property type="nucleotide sequence ID" value="NZ_LSKU01000001.1"/>
</dbReference>
<sequence>MEISNEFKKRIATTNKIKVLEEEIKIIFRILNSEYCHSEQRLELWMKIDLIEERLKQIKEKNCHLPTKKQG</sequence>
<comment type="caution">
    <text evidence="1">The sequence shown here is derived from an EMBL/GenBank/DDBJ whole genome shotgun (WGS) entry which is preliminary data.</text>
</comment>
<gene>
    <name evidence="1" type="ORF">U473_12825</name>
</gene>
<name>A0A135L725_9BACI</name>
<proteinExistence type="predicted"/>
<evidence type="ECO:0000313" key="1">
    <source>
        <dbReference type="EMBL" id="KXG44805.1"/>
    </source>
</evidence>
<protein>
    <submittedName>
        <fullName evidence="1">Uncharacterized protein</fullName>
    </submittedName>
</protein>
<accession>A0A135L725</accession>
<reference evidence="1 2" key="1">
    <citation type="submission" date="2016-02" db="EMBL/GenBank/DDBJ databases">
        <title>Draft Genome for Tepidibacillus decaturensis nov. sp. Strain Z9, an Anaerobic, Moderately Thermophilic and Heterotrophic Bacterium from Deep Subsurface of the Illinois Basin, USA.</title>
        <authorList>
            <person name="Dong Y."/>
            <person name="Chang J.Y."/>
            <person name="Sanford R."/>
            <person name="Fouke B.W."/>
        </authorList>
    </citation>
    <scope>NUCLEOTIDE SEQUENCE [LARGE SCALE GENOMIC DNA]</scope>
    <source>
        <strain evidence="1 2">Z9</strain>
    </source>
</reference>
<dbReference type="AlphaFoldDB" id="A0A135L725"/>
<organism evidence="1 2">
    <name type="scientific">Tepidibacillus decaturensis</name>
    <dbReference type="NCBI Taxonomy" id="1413211"/>
    <lineage>
        <taxon>Bacteria</taxon>
        <taxon>Bacillati</taxon>
        <taxon>Bacillota</taxon>
        <taxon>Bacilli</taxon>
        <taxon>Bacillales</taxon>
        <taxon>Bacillaceae</taxon>
        <taxon>Tepidibacillus</taxon>
    </lineage>
</organism>
<keyword evidence="2" id="KW-1185">Reference proteome</keyword>
<dbReference type="EMBL" id="LSKU01000001">
    <property type="protein sequence ID" value="KXG44805.1"/>
    <property type="molecule type" value="Genomic_DNA"/>
</dbReference>